<feature type="region of interest" description="Disordered" evidence="5">
    <location>
        <begin position="3241"/>
        <end position="3283"/>
    </location>
</feature>
<feature type="region of interest" description="Disordered" evidence="5">
    <location>
        <begin position="700"/>
        <end position="721"/>
    </location>
</feature>
<feature type="region of interest" description="Disordered" evidence="5">
    <location>
        <begin position="1449"/>
        <end position="1471"/>
    </location>
</feature>
<dbReference type="GeneID" id="105227966"/>
<feature type="compositionally biased region" description="Basic and acidic residues" evidence="5">
    <location>
        <begin position="2242"/>
        <end position="2264"/>
    </location>
</feature>
<dbReference type="PANTHER" id="PTHR11977:SF45">
    <property type="entry name" value="SUPERVILLIN"/>
    <property type="match status" value="1"/>
</dbReference>
<dbReference type="InterPro" id="IPR036886">
    <property type="entry name" value="Villin_headpiece_dom_sf"/>
</dbReference>
<dbReference type="SUPFAM" id="SSF55753">
    <property type="entry name" value="Actin depolymerizing proteins"/>
    <property type="match status" value="4"/>
</dbReference>
<feature type="compositionally biased region" description="Low complexity" evidence="5">
    <location>
        <begin position="2834"/>
        <end position="2847"/>
    </location>
</feature>
<name>A0ABM3K045_BACDO</name>
<feature type="region of interest" description="Disordered" evidence="5">
    <location>
        <begin position="1918"/>
        <end position="1967"/>
    </location>
</feature>
<feature type="compositionally biased region" description="Basic and acidic residues" evidence="5">
    <location>
        <begin position="3338"/>
        <end position="3356"/>
    </location>
</feature>
<feature type="region of interest" description="Disordered" evidence="5">
    <location>
        <begin position="1487"/>
        <end position="1516"/>
    </location>
</feature>
<feature type="compositionally biased region" description="Basic and acidic residues" evidence="5">
    <location>
        <begin position="1720"/>
        <end position="1729"/>
    </location>
</feature>
<gene>
    <name evidence="8" type="primary">LOC105227966</name>
</gene>
<feature type="region of interest" description="Disordered" evidence="5">
    <location>
        <begin position="2634"/>
        <end position="2681"/>
    </location>
</feature>
<dbReference type="Gene3D" id="3.40.20.10">
    <property type="entry name" value="Severin"/>
    <property type="match status" value="5"/>
</dbReference>
<keyword evidence="4" id="KW-0175">Coiled coil</keyword>
<feature type="compositionally biased region" description="Basic residues" evidence="5">
    <location>
        <begin position="1880"/>
        <end position="1893"/>
    </location>
</feature>
<feature type="compositionally biased region" description="Polar residues" evidence="5">
    <location>
        <begin position="1544"/>
        <end position="1564"/>
    </location>
</feature>
<feature type="region of interest" description="Disordered" evidence="5">
    <location>
        <begin position="426"/>
        <end position="460"/>
    </location>
</feature>
<feature type="compositionally biased region" description="Low complexity" evidence="5">
    <location>
        <begin position="1816"/>
        <end position="1830"/>
    </location>
</feature>
<comment type="similarity">
    <text evidence="1">Belongs to the villin/gelsolin family.</text>
</comment>
<dbReference type="PANTHER" id="PTHR11977">
    <property type="entry name" value="VILLIN"/>
    <property type="match status" value="1"/>
</dbReference>
<evidence type="ECO:0000313" key="8">
    <source>
        <dbReference type="RefSeq" id="XP_049314835.1"/>
    </source>
</evidence>
<feature type="compositionally biased region" description="Low complexity" evidence="5">
    <location>
        <begin position="2265"/>
        <end position="2276"/>
    </location>
</feature>
<evidence type="ECO:0000256" key="5">
    <source>
        <dbReference type="SAM" id="MobiDB-lite"/>
    </source>
</evidence>
<feature type="compositionally biased region" description="Polar residues" evidence="5">
    <location>
        <begin position="148"/>
        <end position="157"/>
    </location>
</feature>
<feature type="compositionally biased region" description="Low complexity" evidence="5">
    <location>
        <begin position="2786"/>
        <end position="2808"/>
    </location>
</feature>
<feature type="compositionally biased region" description="Low complexity" evidence="5">
    <location>
        <begin position="85"/>
        <end position="101"/>
    </location>
</feature>
<dbReference type="InterPro" id="IPR003128">
    <property type="entry name" value="Villin_headpiece"/>
</dbReference>
<feature type="region of interest" description="Disordered" evidence="5">
    <location>
        <begin position="2015"/>
        <end position="2078"/>
    </location>
</feature>
<feature type="region of interest" description="Disordered" evidence="5">
    <location>
        <begin position="2292"/>
        <end position="2363"/>
    </location>
</feature>
<evidence type="ECO:0000256" key="4">
    <source>
        <dbReference type="SAM" id="Coils"/>
    </source>
</evidence>
<feature type="compositionally biased region" description="Acidic residues" evidence="5">
    <location>
        <begin position="2056"/>
        <end position="2065"/>
    </location>
</feature>
<feature type="region of interest" description="Disordered" evidence="5">
    <location>
        <begin position="3639"/>
        <end position="3659"/>
    </location>
</feature>
<feature type="region of interest" description="Disordered" evidence="5">
    <location>
        <begin position="3861"/>
        <end position="3932"/>
    </location>
</feature>
<feature type="compositionally biased region" description="Basic and acidic residues" evidence="5">
    <location>
        <begin position="609"/>
        <end position="619"/>
    </location>
</feature>
<feature type="compositionally biased region" description="Polar residues" evidence="5">
    <location>
        <begin position="1791"/>
        <end position="1801"/>
    </location>
</feature>
<keyword evidence="2" id="KW-0117">Actin capping</keyword>
<feature type="region of interest" description="Disordered" evidence="5">
    <location>
        <begin position="3319"/>
        <end position="3356"/>
    </location>
</feature>
<organism evidence="7 8">
    <name type="scientific">Bactrocera dorsalis</name>
    <name type="common">Oriental fruit fly</name>
    <name type="synonym">Dacus dorsalis</name>
    <dbReference type="NCBI Taxonomy" id="27457"/>
    <lineage>
        <taxon>Eukaryota</taxon>
        <taxon>Metazoa</taxon>
        <taxon>Ecdysozoa</taxon>
        <taxon>Arthropoda</taxon>
        <taxon>Hexapoda</taxon>
        <taxon>Insecta</taxon>
        <taxon>Pterygota</taxon>
        <taxon>Neoptera</taxon>
        <taxon>Endopterygota</taxon>
        <taxon>Diptera</taxon>
        <taxon>Brachycera</taxon>
        <taxon>Muscomorpha</taxon>
        <taxon>Tephritoidea</taxon>
        <taxon>Tephritidae</taxon>
        <taxon>Bactrocera</taxon>
        <taxon>Bactrocera</taxon>
    </lineage>
</organism>
<feature type="region of interest" description="Disordered" evidence="5">
    <location>
        <begin position="119"/>
        <end position="174"/>
    </location>
</feature>
<reference evidence="8" key="1">
    <citation type="submission" date="2025-08" db="UniProtKB">
        <authorList>
            <consortium name="RefSeq"/>
        </authorList>
    </citation>
    <scope>IDENTIFICATION</scope>
    <source>
        <tissue evidence="8">Adult</tissue>
    </source>
</reference>
<dbReference type="Gene3D" id="1.10.950.10">
    <property type="entry name" value="Villin headpiece domain"/>
    <property type="match status" value="1"/>
</dbReference>
<feature type="region of interest" description="Disordered" evidence="5">
    <location>
        <begin position="609"/>
        <end position="637"/>
    </location>
</feature>
<accession>A0ABM3K045</accession>
<feature type="region of interest" description="Disordered" evidence="5">
    <location>
        <begin position="2169"/>
        <end position="2195"/>
    </location>
</feature>
<feature type="compositionally biased region" description="Polar residues" evidence="5">
    <location>
        <begin position="2634"/>
        <end position="2644"/>
    </location>
</feature>
<feature type="region of interest" description="Disordered" evidence="5">
    <location>
        <begin position="1308"/>
        <end position="1432"/>
    </location>
</feature>
<dbReference type="Pfam" id="PF02209">
    <property type="entry name" value="VHP"/>
    <property type="match status" value="1"/>
</dbReference>
<feature type="compositionally biased region" description="Low complexity" evidence="5">
    <location>
        <begin position="2487"/>
        <end position="2505"/>
    </location>
</feature>
<keyword evidence="7" id="KW-1185">Reference proteome</keyword>
<feature type="region of interest" description="Disordered" evidence="5">
    <location>
        <begin position="4387"/>
        <end position="4431"/>
    </location>
</feature>
<feature type="compositionally biased region" description="Polar residues" evidence="5">
    <location>
        <begin position="2169"/>
        <end position="2187"/>
    </location>
</feature>
<feature type="region of interest" description="Disordered" evidence="5">
    <location>
        <begin position="4144"/>
        <end position="4164"/>
    </location>
</feature>
<feature type="compositionally biased region" description="Low complexity" evidence="5">
    <location>
        <begin position="2215"/>
        <end position="2227"/>
    </location>
</feature>
<dbReference type="RefSeq" id="XP_049314835.1">
    <property type="nucleotide sequence ID" value="XM_049458878.1"/>
</dbReference>
<feature type="region of interest" description="Disordered" evidence="5">
    <location>
        <begin position="31"/>
        <end position="101"/>
    </location>
</feature>
<feature type="compositionally biased region" description="Polar residues" evidence="5">
    <location>
        <begin position="624"/>
        <end position="637"/>
    </location>
</feature>
<dbReference type="SUPFAM" id="SSF82754">
    <property type="entry name" value="C-terminal, gelsolin-like domain of Sec23/24"/>
    <property type="match status" value="1"/>
</dbReference>
<protein>
    <submittedName>
        <fullName evidence="8">Uncharacterized protein LOC105227966 isoform X1</fullName>
    </submittedName>
</protein>
<dbReference type="SUPFAM" id="SSF47050">
    <property type="entry name" value="VHP, Villin headpiece domain"/>
    <property type="match status" value="1"/>
</dbReference>
<feature type="domain" description="HP" evidence="6">
    <location>
        <begin position="5303"/>
        <end position="5366"/>
    </location>
</feature>
<feature type="region of interest" description="Disordered" evidence="5">
    <location>
        <begin position="3477"/>
        <end position="3501"/>
    </location>
</feature>
<feature type="region of interest" description="Disordered" evidence="5">
    <location>
        <begin position="3368"/>
        <end position="3427"/>
    </location>
</feature>
<feature type="compositionally biased region" description="Low complexity" evidence="5">
    <location>
        <begin position="1956"/>
        <end position="1966"/>
    </location>
</feature>
<feature type="compositionally biased region" description="Basic and acidic residues" evidence="5">
    <location>
        <begin position="4404"/>
        <end position="4415"/>
    </location>
</feature>
<evidence type="ECO:0000256" key="3">
    <source>
        <dbReference type="ARBA" id="ARBA00023203"/>
    </source>
</evidence>
<feature type="region of interest" description="Disordered" evidence="5">
    <location>
        <begin position="1761"/>
        <end position="1801"/>
    </location>
</feature>
<feature type="compositionally biased region" description="Low complexity" evidence="5">
    <location>
        <begin position="3785"/>
        <end position="3801"/>
    </location>
</feature>
<feature type="compositionally biased region" description="Low complexity" evidence="5">
    <location>
        <begin position="2347"/>
        <end position="2357"/>
    </location>
</feature>
<feature type="compositionally biased region" description="Polar residues" evidence="5">
    <location>
        <begin position="3889"/>
        <end position="3902"/>
    </location>
</feature>
<evidence type="ECO:0000256" key="2">
    <source>
        <dbReference type="ARBA" id="ARBA00022467"/>
    </source>
</evidence>
<feature type="region of interest" description="Disordered" evidence="5">
    <location>
        <begin position="3448"/>
        <end position="3467"/>
    </location>
</feature>
<evidence type="ECO:0000313" key="7">
    <source>
        <dbReference type="Proteomes" id="UP001652620"/>
    </source>
</evidence>
<dbReference type="InterPro" id="IPR036180">
    <property type="entry name" value="Gelsolin-like_dom_sf"/>
</dbReference>
<keyword evidence="3" id="KW-0009">Actin-binding</keyword>
<dbReference type="InterPro" id="IPR029006">
    <property type="entry name" value="ADF-H/Gelsolin-like_dom_sf"/>
</dbReference>
<feature type="compositionally biased region" description="Low complexity" evidence="5">
    <location>
        <begin position="2880"/>
        <end position="2892"/>
    </location>
</feature>
<evidence type="ECO:0000256" key="1">
    <source>
        <dbReference type="ARBA" id="ARBA00008418"/>
    </source>
</evidence>
<feature type="compositionally biased region" description="Low complexity" evidence="5">
    <location>
        <begin position="2654"/>
        <end position="2670"/>
    </location>
</feature>
<feature type="region of interest" description="Disordered" evidence="5">
    <location>
        <begin position="2215"/>
        <end position="2276"/>
    </location>
</feature>
<feature type="region of interest" description="Disordered" evidence="5">
    <location>
        <begin position="1816"/>
        <end position="1897"/>
    </location>
</feature>
<dbReference type="PROSITE" id="PS51089">
    <property type="entry name" value="HP"/>
    <property type="match status" value="1"/>
</dbReference>
<feature type="compositionally biased region" description="Low complexity" evidence="5">
    <location>
        <begin position="1378"/>
        <end position="1407"/>
    </location>
</feature>
<feature type="region of interest" description="Disordered" evidence="5">
    <location>
        <begin position="2714"/>
        <end position="2934"/>
    </location>
</feature>
<feature type="compositionally biased region" description="Low complexity" evidence="5">
    <location>
        <begin position="1505"/>
        <end position="1516"/>
    </location>
</feature>
<evidence type="ECO:0000259" key="6">
    <source>
        <dbReference type="PROSITE" id="PS51089"/>
    </source>
</evidence>
<feature type="compositionally biased region" description="Low complexity" evidence="5">
    <location>
        <begin position="1851"/>
        <end position="1879"/>
    </location>
</feature>
<dbReference type="InterPro" id="IPR007122">
    <property type="entry name" value="Villin/Gelsolin"/>
</dbReference>
<feature type="compositionally biased region" description="Basic and acidic residues" evidence="5">
    <location>
        <begin position="3241"/>
        <end position="3251"/>
    </location>
</feature>
<feature type="region of interest" description="Disordered" evidence="5">
    <location>
        <begin position="736"/>
        <end position="756"/>
    </location>
</feature>
<feature type="compositionally biased region" description="Polar residues" evidence="5">
    <location>
        <begin position="2745"/>
        <end position="2785"/>
    </location>
</feature>
<feature type="region of interest" description="Disordered" evidence="5">
    <location>
        <begin position="1707"/>
        <end position="1744"/>
    </location>
</feature>
<sequence length="5366" mass="586904">MPVLRQFSRNPQTRSNEEFIFIRCGQNTNTVQTSWRPQLPLPKELDDDASDSTDEQSAATADAANMERSAQHRTTSHGSSRKDNTLSGAQAAALQTTQAASASNKKWSFGRLFRRKKEIATESSSEEDRKAGFVPHQQRQPPRVASGATGSSANLKTKASKSHKVSRSGKLNGASFDHIVVSPQTSGAPSTPPHPPPPAHVDHEFFLPVETISPTEAYYQNQQPQYLQHGAQPAAYTRSANSLDRRAARAALKTRSAQRLPHESAPGAHSSSEEELISLNSSTFSKYRSDESIHSGGQGAANAQNSRRSRAARNERYYKRLSRDGEPSSGQVPVMYAPQPTQRWKTQPVPLSIYNPAAQAPTANANVSAAAAATPRLRNTSSLQHVAPYVQWGQLQQQPKNLQNTVNDSKRSISYDSHIHLQNINGRLQTKPLPPPPPPRDPLRRVNVSGQMQNGSAGDLRPISYAFDQSGLPTLPATNQRMGGRCVSDDKIWSGPAGPHYQSVHSLNAPSAGVTQPMPQGTPHHRRFITRAERDAHPAKKSLPNGIEFHYVADATPRSRKPIHMLEPQLDAASNDVATTGILRTSKSGLPTASSKQMQVNDFWKRLDASTHQRGRDTTRAYAQESNVKPRSISSSRVGELRAYPIPVYSEVQKPNKKRTQAAPPHGADEVDSIVCGSLHIKSKPDSNSNFVEIRNKDYSKSSSMPNHYQRRSGEIPNTPNKYDEYVAEKREQHHKPIFTPPTPPQRKLSIPPSSATPELPIYFPRKKPANLEEAINELEAIYKSLGLTEEPEKKERVPTPSEFEKYALAHAHEYDDEDSPTGEPDPIRDDVAYRNMQLANLQHKTVEKQPPFGIPVGPVVAAPQNDYLHVTPIVEPIASVNTPDIVKDDLAVRALRKDPPGAKDKFIYPYSSFQKKNRATRTQSANIYNLIHRDAAKPSGGDLHSYLELTRSLERAGSMSDLHKDAGAMAADVPATLALLRNLKEQDQQQQQQPTPQKKVAIPFRHPSQGGAICALPEKLPTNSAHKEEVHKPPVPLPRKSLTPEPTAANAQMEDALNKIAMDAQEKSEKLTKELQELRKEALITAARPKAASAEEERLEKDLQEIEAVSEAAKRCGKMLLDTLPDASESTVQAKPRKLHKEGKLIEAIDQVSEAANAVCEKILKDIVTTEPPVVIQEAVQVKNKQTPTEMLVMPNLIKKLDPIQSEQIEAIAKRCMRQLSALADDNPDYDNLNQELQQQQQQQSAAGAATAVACNVEHLPKASAAKVDNLISTVAEVTPVQPAAAQKQHTDIEEIDQIMQECEEQMRAETVNSSTTTAPPPIVLSERTLATARPLVTANTKNSSGDDHTTAPSMTTSSYCSSSSSNNVVGATKPGASTTASSFSSSSDCLAKSSSPSAGRRQSSSITSFNPYSSSDYIKSPSSEYHAPSTDPIKTFSSTSYDVKSTTSAATPNISATTNSTFSYSPSPPLNLTPVSETAAIIGTEGGRAASATRQSQERTRTRSSSSPSQYNSSEELAMIFGIDEQPRRQRAQQQAKEKQSATKVSESVDTTHSPNTNYDNKSSNCSLSSASVTAKSSCQQTSSVYDKIKHQQQQQQQLQQQQKRQQTSKHHSKDQQQQQPGTRSSSSSSTRYHGVHPHFHHHTAPAYYTDVNLHIHTPKANDVTSLNENYQSVYNTPTQLVKEHYFPKTSTATVVPPPIGTGAAVIGRASTTSPSSLEKRERERNKAPISTIDSASSNNKSANTAAARAAFFRGGSAGSSGYNNNGERPSHEALAKSSPAFGRPTETGELNDTTYTPYVDSGSSFVVVDINSSSDRSKYNNNNNNVKSLDDNSATDITQHDSINHNYNNSNIKSITSPTSPTGTNTSTTTTSAGRSRNSHRFAGKRRAVRVRSESRPISALYDIICKEKGLDIGTSTTNEEDSSAPSNDDDAHHSARNNHNTKGKSKERSHPRSSSSRNNSLKNSKDYAEISNCLTAFVANSLSNYLGGQAYDQSNMDHAATASGDTNAIHDRAKRSHKARASSSHKPGSKKRKDVGGKTKVSATRSPRDEELNGETSEDSNEAFAHTTLSARSKHRADCNRRMNGTEKAASLPPQLHVTAQHATTIATGMPQKATTHTNNVESNTHLNVRKKCSIHCRCQLGCECRSANSAHRTTHYPYEYHQSSLPPNLSSGTCSSVRSPSTADDESLGYSPEKLYIEPVNMNLSGISSSPANAKNANSSSSGVVLEPTSSIHSVRNSKERVSRTQQRRLREEMRRHTDLPQLDSLSPSSLSNISQVVGAADKALSEDEGVAGVKQQENRTSRARRFINRPSRTPSRGRSANSAHSSPHSARRNNTQHADNSTSSSSPPAESSHSRHLTAAAAGDDYSLSNLALPPVSPNASTVTIEDVGSTSSSDHISHIQLSPLQIMTNSATPATELRPPANGSAALDVGEAHPADTEVNAEAGTANFGVQVAISAAEALRQRKYDVHTHKSPHKSPSKTNTRTITTTSTTPTITSVDVTNRSSATIVNQRDQQQQQSLQYNNKSNYISTNANHNSASTACTHNSNSCHNSYAMPTETFLLKQKAAMLAASSANTNNSNTGATVVVKKKPLSPLQIIALPHNATLATLSHPNGTATATTTLTATTAHQLSHQHNAQQHHTDVGVHRQQQQQLQTAHMTQTLQQRRPSPLLGAPLSPFAAARSSLSPCASPHYVRPTKASRLRAAALDKKKCEDETIQRPRSPCYGSPLTSPRPAASPKHQSPRLSTSSSSDNPRPTTADSESDTKLAQNSALTVKQRLTSTSSNESPTTNKKLVPSVSVSVKQNLSELQFNGGPKKTSSSKLKKPRTQTATPAAATECTAKFTRSAGRLSTAEESDTHVLANKASKPLPRPRTSTTIKSSKSKSTNDLKPASSDSSPGKAELSPVNGVTPASTLEDRDKSSKRKSNLNRSLNEEATVDSVINLKYLLLTAKIRKNKLFLNDSLAARRRRRRELGMVRQLVPPDDPVLREMLSPRQNKTDTSAKNLASHKPPQHNELAYHMEIARRGWDLVNPSVSNRARSETASPKYELHARESLIRERPSSNRLARRSDTLHLGELRKLRSNDVNRKVNERTKTDLAEIKKIAEQANVEMAMMASGIAAELAAQAVRGGEDYISNDLEGRDSSECVVELATPARYGIGSRQQALTPPPAPSYTELEVAAEAKERDPSPAKHATFVQEERIYYEPEADEQVAKSISNTTMSGGILRQRILKARSMERDAGHEPPKLSPILRRRSTDDPTYIPVPTGPAGVYSTSPSTSTHNHIVSILKKKDHIAGESSSASSNASPVTFSANVVDTPTSKQKRAGILKKRSSLDESRYYSRSHSPDERSILIKSARRNSLEETAGLQQQQQHGILKQSSYESSKSDGCPSATEPHPHGILKKKDSTSTPSDGGTHAPKHVSISQAVKMAAAELGRETADNQALAGGEHDESGYTPSNEEYEIRPILKLESISSDDAMRPPKPILKKKSSGDSDEYEIRPILKTSRKSSREEFDLGGAISEDGRHYSEPPPPIVRPILKTDSPSKRRSLGGEELEPDVFSAEQVSGQSPSLLKRRTRSLERQEAPVVDLAAALNAIATSQAAPVEFVTTPITTGGSISVAERIKNMEMFLSSNGTSPSTPVDGNTSWESPLQSGVTPKLFKPSAIRRDMYRDRYKTQPITNDEKLHFKATASPLDTSTTSAFKPTKSLDAGLNYNTFAHLNAPTAASSVSPSSSYTLTRCATQPLHSQHHFKAAETSASSNTPPLPTLRATIGRHHSLSDSYSNANNNNHNNSISEQLNLSAGSDSERIFEMSGIEEAPIESAGKVEGGADAAGAGAGLTRKNSVRARANMFQQLQQEKTRSAEATSALAGTALGREERTSPRRGSSQLSPTSSMLPTIAPIMSSSISSTSGLHTNSHEEPKTPQNPIRTDEEIAAAHLPPTKSAFEPPKGILKSKSIGVGFMPMDLSSELKNRLKSSTHASVSNLRKSATTHNANRVQDAQASGAAATIAATAAPGGAPQHDDTVSLVRNLSNLGRPPTATSGGGGGLRGADTIASTSEGESSGGREVSEIIKNSAVARRRKLNDGSNLIAKSKSHSDIVAAAPPPLAGLPIGIGPQLPPFGSGGFVKLRHVDKAPEQQQLQPGVQHQSAAESNRSNFPNAQSVQNLQEQAEGEAAQAHNPTALPAFLQGGLRRSLTQVMGPDQRTITVGCKAGSIADRLAALQKSGEDDWKKRISRRDEVDEIRRENLVNESLSLAHSLSDKPLPQSPLIPNCLEGGKVSDRLGKLKTSSEKWKDRIEQSDASKFTVAGRLQKKAQSPIELQFEREQNAEPKKCPMHVVRSANQPQLGLAKSPSMMVTTNTNGGTNGHNNYLQRSLSVTAERPNSESANSSSDSDSDGRCNEKETKNKTNTMSAAAERAAQGTRVAVPKLDDEETFEKFFASKKQTPIQTTVISEDAEVNDFDFDSIKTTQRLVTKRTIQGPKGRRAARNPLKSLAERSDITSEYTEVKSGVAEREMRRLKLESYGHRSSNLAAEAIAGLASVEDFKSVALKSSALPLNQMWVPYKKLMLLHVKGRTHVQTRLVEPTYKSVNRGDCFILVHGEQLYRYVGSYANVIEIARSKKICAYIVENKDLGCTASAEVILTDGKFLNERHWKKFWELLGKPEDYIIPDCGHADEDDLFEASLIETNKIYEFQDDSLVPMEKYWGCIPKVEMLDPNKVIIFDFGSEMYVWNGKTASTNAKRAAIKLAQEHYDTGDVDYSSCYVNPVNYAAIVGNRESYKFLRRCEKRGDWCILGKITQNMETSLFKEKFSDWPEVEREDLEKDYLMNGVHAVKALDGHALYKGEPYLEPNLVLENANLGRGNFYYDNDSMRHFDVITISTDKWQIHEFNFDNAKASSYGHFYSAESYIVRWVYQISVTVRELSGKISKRATVGRDRCVYFCWQGNDSSANEKGAAALLTVELDKEKGAQKRVAQGDETPAFIRLFKLLFQHKGRKDDCLERRNTWRLYQITGNVPEETLLSEVDCHARQLRSRASMLLVHGDKGVLYVWHGCKSAKHTRDVAEQAANHLKTEKPEDLFTESVSVVQVETVEEGKRASEFEAALSGYDSNAYYSLLKESTKDYAYTARLFHFSSTQGVFSATELQYALRCQDLHSPYPYTQAQLYNARQPTIFMLDDGDMLWLWMGWWPLEDLKITTEERSSPTNENRAGVNRWISERRAALETAVSYWCAKFGENNEKDFQDIKGYVVWAGLEPLAFKALFPDWIERDDIKEINMQDGRTDEPTPITDVLKQLTQTEYPLAILKERPLPEGVDPTRLELYLNAADFQTALGMTSAEFEQMPLWKQTNLKKERGLF</sequence>
<dbReference type="SMART" id="SM00262">
    <property type="entry name" value="GEL"/>
    <property type="match status" value="4"/>
</dbReference>
<feature type="compositionally biased region" description="Low complexity" evidence="5">
    <location>
        <begin position="1355"/>
        <end position="1367"/>
    </location>
</feature>
<dbReference type="CDD" id="cd11289">
    <property type="entry name" value="gelsolin_S2_like"/>
    <property type="match status" value="1"/>
</dbReference>
<feature type="compositionally biased region" description="Basic residues" evidence="5">
    <location>
        <begin position="158"/>
        <end position="167"/>
    </location>
</feature>
<proteinExistence type="inferred from homology"/>
<feature type="region of interest" description="Disordered" evidence="5">
    <location>
        <begin position="1592"/>
        <end position="1641"/>
    </location>
</feature>
<dbReference type="SMART" id="SM00153">
    <property type="entry name" value="VHP"/>
    <property type="match status" value="1"/>
</dbReference>
<dbReference type="Proteomes" id="UP001652620">
    <property type="component" value="Chromosome 5"/>
</dbReference>
<feature type="region of interest" description="Disordered" evidence="5">
    <location>
        <begin position="230"/>
        <end position="312"/>
    </location>
</feature>
<feature type="compositionally biased region" description="Low complexity" evidence="5">
    <location>
        <begin position="1618"/>
        <end position="1632"/>
    </location>
</feature>
<feature type="compositionally biased region" description="Acidic residues" evidence="5">
    <location>
        <begin position="45"/>
        <end position="54"/>
    </location>
</feature>
<feature type="compositionally biased region" description="Polar residues" evidence="5">
    <location>
        <begin position="1449"/>
        <end position="1467"/>
    </location>
</feature>
<feature type="region of interest" description="Disordered" evidence="5">
    <location>
        <begin position="3524"/>
        <end position="3578"/>
    </location>
</feature>
<feature type="compositionally biased region" description="Basic residues" evidence="5">
    <location>
        <begin position="3327"/>
        <end position="3337"/>
    </location>
</feature>
<feature type="compositionally biased region" description="Low complexity" evidence="5">
    <location>
        <begin position="2324"/>
        <end position="2334"/>
    </location>
</feature>
<feature type="compositionally biased region" description="Basic residues" evidence="5">
    <location>
        <begin position="1938"/>
        <end position="1947"/>
    </location>
</feature>
<feature type="compositionally biased region" description="Low complexity" evidence="5">
    <location>
        <begin position="1414"/>
        <end position="1427"/>
    </location>
</feature>
<feature type="region of interest" description="Disordered" evidence="5">
    <location>
        <begin position="3753"/>
        <end position="3808"/>
    </location>
</feature>
<feature type="region of interest" description="Disordered" evidence="5">
    <location>
        <begin position="1529"/>
        <end position="1570"/>
    </location>
</feature>
<feature type="compositionally biased region" description="Basic and acidic residues" evidence="5">
    <location>
        <begin position="2714"/>
        <end position="2724"/>
    </location>
</feature>
<feature type="compositionally biased region" description="Low complexity" evidence="5">
    <location>
        <begin position="1594"/>
        <end position="1608"/>
    </location>
</feature>
<feature type="coiled-coil region" evidence="4">
    <location>
        <begin position="1055"/>
        <end position="1117"/>
    </location>
</feature>
<feature type="region of interest" description="Disordered" evidence="5">
    <location>
        <begin position="2474"/>
        <end position="2505"/>
    </location>
</feature>